<dbReference type="PANTHER" id="PTHR30055">
    <property type="entry name" value="HTH-TYPE TRANSCRIPTIONAL REGULATOR RUTR"/>
    <property type="match status" value="1"/>
</dbReference>
<reference evidence="6 7" key="1">
    <citation type="submission" date="2019-07" db="EMBL/GenBank/DDBJ databases">
        <title>Genome sequencing for Ferrovibrio sp. K5.</title>
        <authorList>
            <person name="Park S.-J."/>
        </authorList>
    </citation>
    <scope>NUCLEOTIDE SEQUENCE [LARGE SCALE GENOMIC DNA]</scope>
    <source>
        <strain evidence="6 7">K5</strain>
    </source>
</reference>
<dbReference type="AlphaFoldDB" id="A0A516H462"/>
<evidence type="ECO:0000256" key="1">
    <source>
        <dbReference type="ARBA" id="ARBA00023015"/>
    </source>
</evidence>
<proteinExistence type="predicted"/>
<feature type="DNA-binding region" description="H-T-H motif" evidence="4">
    <location>
        <begin position="51"/>
        <end position="70"/>
    </location>
</feature>
<dbReference type="EMBL" id="CP041636">
    <property type="protein sequence ID" value="QDO98535.1"/>
    <property type="molecule type" value="Genomic_DNA"/>
</dbReference>
<gene>
    <name evidence="6" type="ORF">FNB15_15155</name>
</gene>
<evidence type="ECO:0000256" key="4">
    <source>
        <dbReference type="PROSITE-ProRule" id="PRU00335"/>
    </source>
</evidence>
<dbReference type="Gene3D" id="1.10.357.10">
    <property type="entry name" value="Tetracycline Repressor, domain 2"/>
    <property type="match status" value="1"/>
</dbReference>
<keyword evidence="7" id="KW-1185">Reference proteome</keyword>
<dbReference type="InterPro" id="IPR050109">
    <property type="entry name" value="HTH-type_TetR-like_transc_reg"/>
</dbReference>
<dbReference type="SUPFAM" id="SSF46689">
    <property type="entry name" value="Homeodomain-like"/>
    <property type="match status" value="1"/>
</dbReference>
<dbReference type="InterPro" id="IPR001647">
    <property type="entry name" value="HTH_TetR"/>
</dbReference>
<dbReference type="Proteomes" id="UP000317496">
    <property type="component" value="Chromosome"/>
</dbReference>
<dbReference type="GO" id="GO:0000976">
    <property type="term" value="F:transcription cis-regulatory region binding"/>
    <property type="evidence" value="ECO:0007669"/>
    <property type="project" value="TreeGrafter"/>
</dbReference>
<evidence type="ECO:0000256" key="3">
    <source>
        <dbReference type="ARBA" id="ARBA00023163"/>
    </source>
</evidence>
<dbReference type="OrthoDB" id="9808189at2"/>
<keyword evidence="3" id="KW-0804">Transcription</keyword>
<name>A0A516H462_9PROT</name>
<dbReference type="SUPFAM" id="SSF48498">
    <property type="entry name" value="Tetracyclin repressor-like, C-terminal domain"/>
    <property type="match status" value="1"/>
</dbReference>
<dbReference type="GO" id="GO:0003700">
    <property type="term" value="F:DNA-binding transcription factor activity"/>
    <property type="evidence" value="ECO:0007669"/>
    <property type="project" value="TreeGrafter"/>
</dbReference>
<dbReference type="InterPro" id="IPR036271">
    <property type="entry name" value="Tet_transcr_reg_TetR-rel_C_sf"/>
</dbReference>
<dbReference type="Gene3D" id="1.10.10.60">
    <property type="entry name" value="Homeodomain-like"/>
    <property type="match status" value="1"/>
</dbReference>
<feature type="domain" description="HTH tetR-type" evidence="5">
    <location>
        <begin position="29"/>
        <end position="88"/>
    </location>
</feature>
<organism evidence="6 7">
    <name type="scientific">Ferrovibrio terrae</name>
    <dbReference type="NCBI Taxonomy" id="2594003"/>
    <lineage>
        <taxon>Bacteria</taxon>
        <taxon>Pseudomonadati</taxon>
        <taxon>Pseudomonadota</taxon>
        <taxon>Alphaproteobacteria</taxon>
        <taxon>Rhodospirillales</taxon>
        <taxon>Rhodospirillaceae</taxon>
        <taxon>Ferrovibrio</taxon>
    </lineage>
</organism>
<evidence type="ECO:0000259" key="5">
    <source>
        <dbReference type="PROSITE" id="PS50977"/>
    </source>
</evidence>
<keyword evidence="2 4" id="KW-0238">DNA-binding</keyword>
<evidence type="ECO:0000256" key="2">
    <source>
        <dbReference type="ARBA" id="ARBA00023125"/>
    </source>
</evidence>
<dbReference type="PROSITE" id="PS50977">
    <property type="entry name" value="HTH_TETR_2"/>
    <property type="match status" value="1"/>
</dbReference>
<dbReference type="PRINTS" id="PR00455">
    <property type="entry name" value="HTHTETR"/>
</dbReference>
<keyword evidence="1" id="KW-0805">Transcription regulation</keyword>
<dbReference type="KEGG" id="fer:FNB15_15155"/>
<dbReference type="InterPro" id="IPR009057">
    <property type="entry name" value="Homeodomain-like_sf"/>
</dbReference>
<dbReference type="RefSeq" id="WP_144069516.1">
    <property type="nucleotide sequence ID" value="NZ_CP041636.1"/>
</dbReference>
<sequence length="224" mass="24230">MTTQPARPRLRVSAAELLPPDLPASARGSETRDRILKAAAKVLIAGDGQCEIADVARAAGVSAGLSYHYFTSKAGLIAAVVEAFYDRMEAAVMEPNPKPGAGWGERERLRLERMVDFYYGEPLAPLILTRLSRTPDVAAVEAARLARHIDLAARNVELAQQKGEIPTDLDAHLLGAMILGGLRQAIGQVLGMTKRPTRDKITDQLWSFIAGTAQLKPVKKKAAR</sequence>
<accession>A0A516H462</accession>
<evidence type="ECO:0000313" key="6">
    <source>
        <dbReference type="EMBL" id="QDO98535.1"/>
    </source>
</evidence>
<dbReference type="Pfam" id="PF00440">
    <property type="entry name" value="TetR_N"/>
    <property type="match status" value="1"/>
</dbReference>
<evidence type="ECO:0000313" key="7">
    <source>
        <dbReference type="Proteomes" id="UP000317496"/>
    </source>
</evidence>
<protein>
    <submittedName>
        <fullName evidence="6">TetR/AcrR family transcriptional regulator</fullName>
    </submittedName>
</protein>
<dbReference type="PANTHER" id="PTHR30055:SF234">
    <property type="entry name" value="HTH-TYPE TRANSCRIPTIONAL REGULATOR BETI"/>
    <property type="match status" value="1"/>
</dbReference>